<proteinExistence type="evidence at protein level"/>
<dbReference type="PANTHER" id="PTHR12086:SF9">
    <property type="entry name" value="EF-HAND DOMAIN-CONTAINING PROTEIN 1"/>
    <property type="match status" value="1"/>
</dbReference>
<dbReference type="GO" id="GO:0005930">
    <property type="term" value="C:axoneme"/>
    <property type="evidence" value="ECO:0007669"/>
    <property type="project" value="TreeGrafter"/>
</dbReference>
<dbReference type="RefSeq" id="XP_001032591.1">
    <property type="nucleotide sequence ID" value="XM_001032591.3"/>
</dbReference>
<dbReference type="EMDB" id="EMD-40436"/>
<evidence type="ECO:0007829" key="10">
    <source>
        <dbReference type="PDB" id="8G2Z"/>
    </source>
</evidence>
<dbReference type="PDB" id="8SF7">
    <property type="method" value="EM"/>
    <property type="resolution" value="4.10 A"/>
    <property type="chains" value="1R/2R/3R=1-516"/>
</dbReference>
<reference evidence="9" key="1">
    <citation type="journal article" date="2006" name="PLoS Biol.">
        <title>Macronuclear genome sequence of the ciliate Tetrahymena thermophila, a model eukaryote.</title>
        <authorList>
            <person name="Eisen J.A."/>
            <person name="Coyne R.S."/>
            <person name="Wu M."/>
            <person name="Wu D."/>
            <person name="Thiagarajan M."/>
            <person name="Wortman J.R."/>
            <person name="Badger J.H."/>
            <person name="Ren Q."/>
            <person name="Amedeo P."/>
            <person name="Jones K.M."/>
            <person name="Tallon L.J."/>
            <person name="Delcher A.L."/>
            <person name="Salzberg S.L."/>
            <person name="Silva J.C."/>
            <person name="Haas B.J."/>
            <person name="Majoros W.H."/>
            <person name="Farzad M."/>
            <person name="Carlton J.M."/>
            <person name="Smith R.K. Jr."/>
            <person name="Garg J."/>
            <person name="Pearlman R.E."/>
            <person name="Karrer K.M."/>
            <person name="Sun L."/>
            <person name="Manning G."/>
            <person name="Elde N.C."/>
            <person name="Turkewitz A.P."/>
            <person name="Asai D.J."/>
            <person name="Wilkes D.E."/>
            <person name="Wang Y."/>
            <person name="Cai H."/>
            <person name="Collins K."/>
            <person name="Stewart B.A."/>
            <person name="Lee S.R."/>
            <person name="Wilamowska K."/>
            <person name="Weinberg Z."/>
            <person name="Ruzzo W.L."/>
            <person name="Wloga D."/>
            <person name="Gaertig J."/>
            <person name="Frankel J."/>
            <person name="Tsao C.-C."/>
            <person name="Gorovsky M.A."/>
            <person name="Keeling P.J."/>
            <person name="Waller R.F."/>
            <person name="Patron N.J."/>
            <person name="Cherry J.M."/>
            <person name="Stover N.A."/>
            <person name="Krieger C.J."/>
            <person name="del Toro C."/>
            <person name="Ryder H.F."/>
            <person name="Williamson S.C."/>
            <person name="Barbeau R.A."/>
            <person name="Hamilton E.P."/>
            <person name="Orias E."/>
        </authorList>
    </citation>
    <scope>NUCLEOTIDE SEQUENCE [LARGE SCALE GENOMIC DNA]</scope>
    <source>
        <strain evidence="9">SB210</strain>
    </source>
</reference>
<dbReference type="GO" id="GO:0060285">
    <property type="term" value="P:cilium-dependent cell motility"/>
    <property type="evidence" value="ECO:0007669"/>
    <property type="project" value="TreeGrafter"/>
</dbReference>
<keyword evidence="3" id="KW-0963">Cytoplasm</keyword>
<evidence type="ECO:0000256" key="2">
    <source>
        <dbReference type="ARBA" id="ARBA00004245"/>
    </source>
</evidence>
<dbReference type="EMBL" id="GG662510">
    <property type="protein sequence ID" value="EAR84928.1"/>
    <property type="molecule type" value="Genomic_DNA"/>
</dbReference>
<evidence type="ECO:0000313" key="8">
    <source>
        <dbReference type="EMBL" id="EAR84928.1"/>
    </source>
</evidence>
<dbReference type="GO" id="GO:0043014">
    <property type="term" value="F:alpha-tubulin binding"/>
    <property type="evidence" value="ECO:0007669"/>
    <property type="project" value="TreeGrafter"/>
</dbReference>
<feature type="domain" description="DM10" evidence="7">
    <location>
        <begin position="255"/>
        <end position="357"/>
    </location>
</feature>
<dbReference type="GO" id="GO:0072686">
    <property type="term" value="C:mitotic spindle"/>
    <property type="evidence" value="ECO:0007669"/>
    <property type="project" value="TreeGrafter"/>
</dbReference>
<evidence type="ECO:0007829" key="11">
    <source>
        <dbReference type="PDB" id="8G3D"/>
    </source>
</evidence>
<dbReference type="OrthoDB" id="10255210at2759"/>
<dbReference type="EMDB" id="EMD-29692"/>
<evidence type="ECO:0000313" key="9">
    <source>
        <dbReference type="Proteomes" id="UP000009168"/>
    </source>
</evidence>
<dbReference type="InParanoid" id="I7MCU1"/>
<dbReference type="OMA" id="IYGREYN"/>
<evidence type="ECO:0000256" key="1">
    <source>
        <dbReference type="ARBA" id="ARBA00004138"/>
    </source>
</evidence>
<dbReference type="GeneID" id="7846686"/>
<dbReference type="Pfam" id="PF06565">
    <property type="entry name" value="DM10_dom"/>
    <property type="match status" value="3"/>
</dbReference>
<reference evidence="10 11" key="2">
    <citation type="journal article" date="2023" name="Nat. Commun.">
        <title>Native doublet microtubules from Tetrahymena thermophila reveal the importance of outer junction proteins.</title>
        <authorList>
            <person name="Kubo S."/>
            <person name="Black C.S."/>
            <person name="Joachimiak E."/>
            <person name="Yang S.K."/>
            <person name="Legal T."/>
            <person name="Peri K."/>
            <person name="Khalifa A.A.Z."/>
            <person name="Ghanaeian A."/>
            <person name="McCafferty C.L."/>
            <person name="Valente-Paterno M."/>
            <person name="De Bellis C."/>
            <person name="Huynh P.M."/>
            <person name="Fan Z."/>
            <person name="Marcotte E.M."/>
            <person name="Wloga D."/>
            <person name="Bui K.H."/>
        </authorList>
    </citation>
    <scope>STRUCTURE BY ELECTRON MICROSCOPY (3.70 ANGSTROMS)</scope>
</reference>
<dbReference type="PDB" id="8G3D">
    <property type="method" value="EM"/>
    <property type="resolution" value="3.70 A"/>
    <property type="chains" value="1R/2R/3R=1-516"/>
</dbReference>
<dbReference type="STRING" id="312017.I7MCU1"/>
<dbReference type="SMART" id="SM00676">
    <property type="entry name" value="DM10"/>
    <property type="match status" value="3"/>
</dbReference>
<evidence type="ECO:0007829" key="12">
    <source>
        <dbReference type="PDB" id="8SF7"/>
    </source>
</evidence>
<dbReference type="AlphaFoldDB" id="I7MCU1"/>
<dbReference type="PROSITE" id="PS51336">
    <property type="entry name" value="DM10"/>
    <property type="match status" value="3"/>
</dbReference>
<accession>I7MCU1</accession>
<keyword evidence="5" id="KW-0206">Cytoskeleton</keyword>
<organism evidence="8 9">
    <name type="scientific">Tetrahymena thermophila (strain SB210)</name>
    <dbReference type="NCBI Taxonomy" id="312017"/>
    <lineage>
        <taxon>Eukaryota</taxon>
        <taxon>Sar</taxon>
        <taxon>Alveolata</taxon>
        <taxon>Ciliophora</taxon>
        <taxon>Intramacronucleata</taxon>
        <taxon>Oligohymenophorea</taxon>
        <taxon>Hymenostomatida</taxon>
        <taxon>Tetrahymenina</taxon>
        <taxon>Tetrahymenidae</taxon>
        <taxon>Tetrahymena</taxon>
    </lineage>
</organism>
<dbReference type="PDB" id="8G2Z">
    <property type="method" value="EM"/>
    <property type="resolution" value="4.10 A"/>
    <property type="chains" value="1R/2R/3R=1-516"/>
</dbReference>
<keyword evidence="9" id="KW-1185">Reference proteome</keyword>
<keyword evidence="4" id="KW-0677">Repeat</keyword>
<dbReference type="InterPro" id="IPR006602">
    <property type="entry name" value="DM10_dom"/>
</dbReference>
<evidence type="ECO:0000256" key="3">
    <source>
        <dbReference type="ARBA" id="ARBA00022490"/>
    </source>
</evidence>
<protein>
    <submittedName>
        <fullName evidence="8">EF-hand protein</fullName>
    </submittedName>
</protein>
<keyword evidence="6" id="KW-0966">Cell projection</keyword>
<evidence type="ECO:0000256" key="6">
    <source>
        <dbReference type="ARBA" id="ARBA00023273"/>
    </source>
</evidence>
<dbReference type="Gene3D" id="2.30.29.170">
    <property type="match status" value="3"/>
</dbReference>
<dbReference type="Proteomes" id="UP000009168">
    <property type="component" value="Unassembled WGS sequence"/>
</dbReference>
<gene>
    <name evidence="8" type="ORF">TTHERM_00584850</name>
</gene>
<reference evidence="12" key="3">
    <citation type="journal article" date="2024" name="Elife">
        <title>Effect of alpha-tubulin acetylation on the doublet microtubule structure.</title>
        <authorList>
            <person name="Yang S.K."/>
            <person name="Kubo S."/>
            <person name="Black C.S."/>
            <person name="Peri K."/>
            <person name="Dai D."/>
            <person name="Legal T."/>
            <person name="Valente-Paterno M."/>
            <person name="Gaertig J."/>
            <person name="Bui K.H."/>
        </authorList>
    </citation>
    <scope>STRUCTURE BY ELECTRON MICROSCOPY (4.10 ANGSTROMS)</scope>
</reference>
<evidence type="ECO:0000259" key="7">
    <source>
        <dbReference type="PROSITE" id="PS51336"/>
    </source>
</evidence>
<dbReference type="KEGG" id="tet:TTHERM_00584850"/>
<dbReference type="EMDB" id="EMD-29685"/>
<keyword evidence="10 11" id="KW-0002">3D-structure</keyword>
<dbReference type="GO" id="GO:0007052">
    <property type="term" value="P:mitotic spindle organization"/>
    <property type="evidence" value="ECO:0007669"/>
    <property type="project" value="TreeGrafter"/>
</dbReference>
<comment type="subcellular location">
    <subcellularLocation>
        <location evidence="1">Cell projection</location>
        <location evidence="1">Cilium</location>
    </subcellularLocation>
    <subcellularLocation>
        <location evidence="2">Cytoplasm</location>
        <location evidence="2">Cytoskeleton</location>
    </subcellularLocation>
</comment>
<evidence type="ECO:0000256" key="5">
    <source>
        <dbReference type="ARBA" id="ARBA00023212"/>
    </source>
</evidence>
<feature type="domain" description="DM10" evidence="7">
    <location>
        <begin position="96"/>
        <end position="202"/>
    </location>
</feature>
<dbReference type="GO" id="GO:0000281">
    <property type="term" value="P:mitotic cytokinesis"/>
    <property type="evidence" value="ECO:0007669"/>
    <property type="project" value="TreeGrafter"/>
</dbReference>
<evidence type="ECO:0000256" key="4">
    <source>
        <dbReference type="ARBA" id="ARBA00022737"/>
    </source>
</evidence>
<dbReference type="FunFam" id="2.30.29.170:FF:000004">
    <property type="entry name" value="EF-hand domain containing 2"/>
    <property type="match status" value="2"/>
</dbReference>
<name>I7MCU1_TETTS</name>
<dbReference type="eggNOG" id="KOG0043">
    <property type="taxonomic scope" value="Eukaryota"/>
</dbReference>
<feature type="domain" description="DM10" evidence="7">
    <location>
        <begin position="413"/>
        <end position="514"/>
    </location>
</feature>
<sequence length="516" mass="60894">MASGFPKLPGFVPTQPIEQTSFKRVSAAKQEYNRDYLHKNVPPVVYPLPRQVPKEPPSQKGMFNPNYMSTTHDTYRPVNCPNDVTELYQPTWVKMDRQVLRFNAYFKESCVESSLEAYRVRKVVLFFYLEDSSIEISEPKQMNSGIPQGSFLKRQKVLKADGSGVYLSLYDFQIGQDLEFFGKIFHIYDCDIYTREFYENLGIPQGASELPDSDNWEKKTLNKFVPVKDHMLKDFMEHKLGGGRVPSQKQFLENDRKVLKFFVFSEIPFFLHYYLADDTLEIREIHRQNSGRDPFPLYLKRQKLPKQFALNQPGQTYAENFVKPTDIKFGEDLVAFGKKFRINGCDKYTQDYYREKYNIDFPLGEDYEMQYRDIVKREIPPYNGFGDEEDSLGYVYRLIPKPPRKDFFKWVDNQVTLRFNAKFNTNKPEDIHRRFIITYYLNDDSLQVYEPAIRNSGIPDGKFLEKNRYKNVQTNNEYFQPTDLVVGKDVIINGYSFRILECDEYTLKWFANNIVQ</sequence>
<dbReference type="HOGENOM" id="CLU_018366_0_1_1"/>
<dbReference type="PANTHER" id="PTHR12086">
    <property type="entry name" value="EF-HAND DOMAIN C-TERMINAL CONTAINING PROTEIN"/>
    <property type="match status" value="1"/>
</dbReference>
<dbReference type="InterPro" id="IPR040193">
    <property type="entry name" value="EFHC1/EFHC2/EFHB"/>
</dbReference>